<dbReference type="Pfam" id="PF12796">
    <property type="entry name" value="Ank_2"/>
    <property type="match status" value="1"/>
</dbReference>
<dbReference type="InterPro" id="IPR036420">
    <property type="entry name" value="BRCT_dom_sf"/>
</dbReference>
<reference evidence="6 7" key="1">
    <citation type="submission" date="2021-04" db="EMBL/GenBank/DDBJ databases">
        <authorList>
            <person name="Bliznina A."/>
        </authorList>
    </citation>
    <scope>NUCLEOTIDE SEQUENCE [LARGE SCALE GENOMIC DNA]</scope>
</reference>
<evidence type="ECO:0000259" key="5">
    <source>
        <dbReference type="PROSITE" id="PS50172"/>
    </source>
</evidence>
<keyword evidence="2 3" id="KW-0040">ANK repeat</keyword>
<dbReference type="PANTHER" id="PTHR24171:SF8">
    <property type="entry name" value="BRCA1-ASSOCIATED RING DOMAIN PROTEIN 1"/>
    <property type="match status" value="1"/>
</dbReference>
<name>A0ABN7TFG1_OIKDI</name>
<dbReference type="InterPro" id="IPR001357">
    <property type="entry name" value="BRCT_dom"/>
</dbReference>
<dbReference type="PANTHER" id="PTHR24171">
    <property type="entry name" value="ANKYRIN REPEAT DOMAIN-CONTAINING PROTEIN 39-RELATED"/>
    <property type="match status" value="1"/>
</dbReference>
<dbReference type="Gene3D" id="3.40.50.10190">
    <property type="entry name" value="BRCT domain"/>
    <property type="match status" value="1"/>
</dbReference>
<accession>A0ABN7TFG1</accession>
<dbReference type="InterPro" id="IPR002110">
    <property type="entry name" value="Ankyrin_rpt"/>
</dbReference>
<evidence type="ECO:0000256" key="1">
    <source>
        <dbReference type="ARBA" id="ARBA00022737"/>
    </source>
</evidence>
<evidence type="ECO:0000256" key="4">
    <source>
        <dbReference type="SAM" id="MobiDB-lite"/>
    </source>
</evidence>
<keyword evidence="1" id="KW-0677">Repeat</keyword>
<organism evidence="6 7">
    <name type="scientific">Oikopleura dioica</name>
    <name type="common">Tunicate</name>
    <dbReference type="NCBI Taxonomy" id="34765"/>
    <lineage>
        <taxon>Eukaryota</taxon>
        <taxon>Metazoa</taxon>
        <taxon>Chordata</taxon>
        <taxon>Tunicata</taxon>
        <taxon>Appendicularia</taxon>
        <taxon>Copelata</taxon>
        <taxon>Oikopleuridae</taxon>
        <taxon>Oikopleura</taxon>
    </lineage>
</organism>
<sequence length="517" mass="58360">MPVNFKIDDYAGLLAALEKLNSSEEFKDLEKTKDGREIKKKALNWQRAIERKKRKIDAENKENQPIQNTKSGLAPSKELAIPPVAPLSSDSEEDGKAPFEKEAKDETVVNLSSDSSTPSPPKNEQKSAKKTDRKRKLIEDSDITLSSFDQDLTQERKERERSPTKSPAYFNKPVKLTKFGENELQLACKKGSLSEVMKFVNEDQDVNHKDYSNLTPLHDAVNCGDIEIIEFLIKENANLNVAGGPERSTPLILAVSEDRFDVAKLLLEYNADPHRCDKNGKTASDLTKNPKILKLLNKAKEKFEADETSFELTLSSNPKVFIHKSGWKKKTKMTAKEIRELRKSTSMNIVNSAKGIDILVARKEILEEEDSIFVFLKALYNNVWIVSPDYLENKEAKDCFLDVCGGSPKKAIEDEARGENQKLLEGLKVFIGRDLSTAVGKNLMEIFVDAGAETLRREPKFDSDAVQADQSIIGMDPYFQYTHWIVTNKKTDKKGKVACVPVKWVLECLKLRKIVDF</sequence>
<dbReference type="SMART" id="SM00292">
    <property type="entry name" value="BRCT"/>
    <property type="match status" value="1"/>
</dbReference>
<feature type="compositionally biased region" description="Basic and acidic residues" evidence="4">
    <location>
        <begin position="153"/>
        <end position="163"/>
    </location>
</feature>
<feature type="domain" description="BRCT" evidence="5">
    <location>
        <begin position="419"/>
        <end position="517"/>
    </location>
</feature>
<evidence type="ECO:0000313" key="6">
    <source>
        <dbReference type="EMBL" id="CAG5114352.1"/>
    </source>
</evidence>
<dbReference type="PROSITE" id="PS50297">
    <property type="entry name" value="ANK_REP_REGION"/>
    <property type="match status" value="2"/>
</dbReference>
<dbReference type="SMART" id="SM00248">
    <property type="entry name" value="ANK"/>
    <property type="match status" value="3"/>
</dbReference>
<dbReference type="InterPro" id="IPR036770">
    <property type="entry name" value="Ankyrin_rpt-contain_sf"/>
</dbReference>
<dbReference type="PROSITE" id="PS50172">
    <property type="entry name" value="BRCT"/>
    <property type="match status" value="1"/>
</dbReference>
<evidence type="ECO:0000313" key="7">
    <source>
        <dbReference type="Proteomes" id="UP001158576"/>
    </source>
</evidence>
<proteinExistence type="predicted"/>
<evidence type="ECO:0000256" key="2">
    <source>
        <dbReference type="ARBA" id="ARBA00023043"/>
    </source>
</evidence>
<dbReference type="EMBL" id="OU015567">
    <property type="protein sequence ID" value="CAG5114352.1"/>
    <property type="molecule type" value="Genomic_DNA"/>
</dbReference>
<dbReference type="Gene3D" id="1.25.40.20">
    <property type="entry name" value="Ankyrin repeat-containing domain"/>
    <property type="match status" value="1"/>
</dbReference>
<feature type="repeat" description="ANK" evidence="3">
    <location>
        <begin position="246"/>
        <end position="278"/>
    </location>
</feature>
<dbReference type="PROSITE" id="PS50088">
    <property type="entry name" value="ANK_REPEAT"/>
    <property type="match status" value="2"/>
</dbReference>
<keyword evidence="7" id="KW-1185">Reference proteome</keyword>
<feature type="repeat" description="ANK" evidence="3">
    <location>
        <begin position="212"/>
        <end position="244"/>
    </location>
</feature>
<feature type="compositionally biased region" description="Basic and acidic residues" evidence="4">
    <location>
        <begin position="94"/>
        <end position="107"/>
    </location>
</feature>
<dbReference type="SUPFAM" id="SSF48403">
    <property type="entry name" value="Ankyrin repeat"/>
    <property type="match status" value="1"/>
</dbReference>
<gene>
    <name evidence="6" type="ORF">OKIOD_LOCUS17175</name>
</gene>
<dbReference type="Proteomes" id="UP001158576">
    <property type="component" value="Chromosome 2"/>
</dbReference>
<dbReference type="SUPFAM" id="SSF52113">
    <property type="entry name" value="BRCT domain"/>
    <property type="match status" value="1"/>
</dbReference>
<feature type="region of interest" description="Disordered" evidence="4">
    <location>
        <begin position="50"/>
        <end position="169"/>
    </location>
</feature>
<evidence type="ECO:0000256" key="3">
    <source>
        <dbReference type="PROSITE-ProRule" id="PRU00023"/>
    </source>
</evidence>
<protein>
    <submittedName>
        <fullName evidence="6">Oidioi.mRNA.OKI2018_I69.chr2.g8410.t2.cds</fullName>
    </submittedName>
</protein>